<gene>
    <name evidence="2" type="ORF">JTE90_002677</name>
</gene>
<organism evidence="2 3">
    <name type="scientific">Oedothorax gibbosus</name>
    <dbReference type="NCBI Taxonomy" id="931172"/>
    <lineage>
        <taxon>Eukaryota</taxon>
        <taxon>Metazoa</taxon>
        <taxon>Ecdysozoa</taxon>
        <taxon>Arthropoda</taxon>
        <taxon>Chelicerata</taxon>
        <taxon>Arachnida</taxon>
        <taxon>Araneae</taxon>
        <taxon>Araneomorphae</taxon>
        <taxon>Entelegynae</taxon>
        <taxon>Araneoidea</taxon>
        <taxon>Linyphiidae</taxon>
        <taxon>Erigoninae</taxon>
        <taxon>Oedothorax</taxon>
    </lineage>
</organism>
<comment type="caution">
    <text evidence="2">The sequence shown here is derived from an EMBL/GenBank/DDBJ whole genome shotgun (WGS) entry which is preliminary data.</text>
</comment>
<name>A0AAV6TXA6_9ARAC</name>
<evidence type="ECO:0000256" key="1">
    <source>
        <dbReference type="SAM" id="MobiDB-lite"/>
    </source>
</evidence>
<protein>
    <submittedName>
        <fullName evidence="2">Uncharacterized protein</fullName>
    </submittedName>
</protein>
<reference evidence="2 3" key="1">
    <citation type="journal article" date="2022" name="Nat. Ecol. Evol.">
        <title>A masculinizing supergene underlies an exaggerated male reproductive morph in a spider.</title>
        <authorList>
            <person name="Hendrickx F."/>
            <person name="De Corte Z."/>
            <person name="Sonet G."/>
            <person name="Van Belleghem S.M."/>
            <person name="Kostlbacher S."/>
            <person name="Vangestel C."/>
        </authorList>
    </citation>
    <scope>NUCLEOTIDE SEQUENCE [LARGE SCALE GENOMIC DNA]</scope>
    <source>
        <strain evidence="2">W744_W776</strain>
    </source>
</reference>
<dbReference type="EMBL" id="JAFNEN010000856">
    <property type="protein sequence ID" value="KAG8176685.1"/>
    <property type="molecule type" value="Genomic_DNA"/>
</dbReference>
<evidence type="ECO:0000313" key="2">
    <source>
        <dbReference type="EMBL" id="KAG8176685.1"/>
    </source>
</evidence>
<feature type="region of interest" description="Disordered" evidence="1">
    <location>
        <begin position="88"/>
        <end position="108"/>
    </location>
</feature>
<dbReference type="Proteomes" id="UP000827092">
    <property type="component" value="Unassembled WGS sequence"/>
</dbReference>
<proteinExistence type="predicted"/>
<evidence type="ECO:0000313" key="3">
    <source>
        <dbReference type="Proteomes" id="UP000827092"/>
    </source>
</evidence>
<dbReference type="AlphaFoldDB" id="A0AAV6TXA6"/>
<sequence>MGYYLLGFYIQILNHIASSFSLKRDPSQFILLHISPFRLNYRDFKSFYFLVPVINVSENDLPLRNVDDLAMALATYKESAVLAEDARQKLKQQDKGGPTVQRRRVVDL</sequence>
<accession>A0AAV6TXA6</accession>
<keyword evidence="3" id="KW-1185">Reference proteome</keyword>